<evidence type="ECO:0000259" key="17">
    <source>
        <dbReference type="PROSITE" id="PS51016"/>
    </source>
</evidence>
<feature type="region of interest" description="Disordered" evidence="14">
    <location>
        <begin position="835"/>
        <end position="902"/>
    </location>
</feature>
<evidence type="ECO:0000256" key="9">
    <source>
        <dbReference type="ARBA" id="ARBA00023123"/>
    </source>
</evidence>
<protein>
    <submittedName>
        <fullName evidence="19">Myosin XVA</fullName>
    </submittedName>
</protein>
<evidence type="ECO:0000256" key="14">
    <source>
        <dbReference type="SAM" id="MobiDB-lite"/>
    </source>
</evidence>
<dbReference type="SMART" id="SM00242">
    <property type="entry name" value="MYSc"/>
    <property type="match status" value="1"/>
</dbReference>
<dbReference type="Gene3D" id="3.40.850.10">
    <property type="entry name" value="Kinesin motor domain"/>
    <property type="match status" value="1"/>
</dbReference>
<dbReference type="InterPro" id="IPR051567">
    <property type="entry name" value="Unconventional_Myosin_ATPase"/>
</dbReference>
<dbReference type="SUPFAM" id="SSF50044">
    <property type="entry name" value="SH3-domain"/>
    <property type="match status" value="1"/>
</dbReference>
<evidence type="ECO:0000256" key="6">
    <source>
        <dbReference type="ARBA" id="ARBA00022741"/>
    </source>
</evidence>
<dbReference type="InterPro" id="IPR000048">
    <property type="entry name" value="IQ_motif_EF-hand-BS"/>
</dbReference>
<dbReference type="Pfam" id="PF00063">
    <property type="entry name" value="Myosin_head"/>
    <property type="match status" value="1"/>
</dbReference>
<dbReference type="InterPro" id="IPR038185">
    <property type="entry name" value="MyTH4_dom_sf"/>
</dbReference>
<dbReference type="Pfam" id="PF07653">
    <property type="entry name" value="SH3_2"/>
    <property type="match status" value="1"/>
</dbReference>
<dbReference type="CDD" id="cd13201">
    <property type="entry name" value="FERM_C_MyoXV"/>
    <property type="match status" value="1"/>
</dbReference>
<evidence type="ECO:0000256" key="12">
    <source>
        <dbReference type="PROSITE-ProRule" id="PRU00192"/>
    </source>
</evidence>
<dbReference type="SUPFAM" id="SSF52540">
    <property type="entry name" value="P-loop containing nucleoside triphosphate hydrolases"/>
    <property type="match status" value="1"/>
</dbReference>
<keyword evidence="8" id="KW-0175">Coiled coil</keyword>
<feature type="region of interest" description="Disordered" evidence="14">
    <location>
        <begin position="540"/>
        <end position="590"/>
    </location>
</feature>
<evidence type="ECO:0000313" key="19">
    <source>
        <dbReference type="Ensembl" id="ENSPTXP00000004059.1"/>
    </source>
</evidence>
<dbReference type="GO" id="GO:0003779">
    <property type="term" value="F:actin binding"/>
    <property type="evidence" value="ECO:0007669"/>
    <property type="project" value="UniProtKB-KW"/>
</dbReference>
<gene>
    <name evidence="19" type="primary">MYO15A</name>
</gene>
<dbReference type="Pfam" id="PF00612">
    <property type="entry name" value="IQ"/>
    <property type="match status" value="2"/>
</dbReference>
<dbReference type="PROSITE" id="PS50002">
    <property type="entry name" value="SH3"/>
    <property type="match status" value="1"/>
</dbReference>
<feature type="region of interest" description="Disordered" evidence="14">
    <location>
        <begin position="1"/>
        <end position="68"/>
    </location>
</feature>
<dbReference type="GO" id="GO:0032420">
    <property type="term" value="C:stereocilium"/>
    <property type="evidence" value="ECO:0007669"/>
    <property type="project" value="Ensembl"/>
</dbReference>
<dbReference type="FunFam" id="1.20.58.530:FF:000005">
    <property type="entry name" value="unconventional myosin-IXa isoform X1"/>
    <property type="match status" value="1"/>
</dbReference>
<feature type="binding site" evidence="13">
    <location>
        <begin position="1211"/>
        <end position="1218"/>
    </location>
    <ligand>
        <name>ATP</name>
        <dbReference type="ChEBI" id="CHEBI:30616"/>
    </ligand>
</feature>
<dbReference type="Proteomes" id="UP000472273">
    <property type="component" value="Unplaced"/>
</dbReference>
<dbReference type="InterPro" id="IPR035963">
    <property type="entry name" value="FERM_2"/>
</dbReference>
<dbReference type="PRINTS" id="PR00193">
    <property type="entry name" value="MYOSINHEAVY"/>
</dbReference>
<dbReference type="GO" id="GO:0007605">
    <property type="term" value="P:sensory perception of sound"/>
    <property type="evidence" value="ECO:0007669"/>
    <property type="project" value="Ensembl"/>
</dbReference>
<keyword evidence="10 13" id="KW-0505">Motor protein</keyword>
<feature type="region of interest" description="Disordered" evidence="14">
    <location>
        <begin position="946"/>
        <end position="1025"/>
    </location>
</feature>
<dbReference type="Pfam" id="PF00373">
    <property type="entry name" value="FERM_M"/>
    <property type="match status" value="1"/>
</dbReference>
<reference evidence="19" key="2">
    <citation type="submission" date="2025-09" db="UniProtKB">
        <authorList>
            <consortium name="Ensembl"/>
        </authorList>
    </citation>
    <scope>IDENTIFICATION</scope>
</reference>
<feature type="compositionally biased region" description="Polar residues" evidence="14">
    <location>
        <begin position="733"/>
        <end position="746"/>
    </location>
</feature>
<name>A0A670XW21_PSETE</name>
<dbReference type="InterPro" id="IPR036028">
    <property type="entry name" value="SH3-like_dom_sf"/>
</dbReference>
<keyword evidence="3 12" id="KW-0728">SH3 domain</keyword>
<dbReference type="GO" id="GO:0005737">
    <property type="term" value="C:cytoplasm"/>
    <property type="evidence" value="ECO:0007669"/>
    <property type="project" value="UniProtKB-SubCell"/>
</dbReference>
<dbReference type="GO" id="GO:0042472">
    <property type="term" value="P:inner ear morphogenesis"/>
    <property type="evidence" value="ECO:0007669"/>
    <property type="project" value="Ensembl"/>
</dbReference>
<feature type="domain" description="MyTH4" evidence="17">
    <location>
        <begin position="1935"/>
        <end position="2095"/>
    </location>
</feature>
<dbReference type="PANTHER" id="PTHR22692">
    <property type="entry name" value="MYOSIN VII, XV"/>
    <property type="match status" value="1"/>
</dbReference>
<dbReference type="PANTHER" id="PTHR22692:SF21">
    <property type="entry name" value="MYOSIN XVA"/>
    <property type="match status" value="1"/>
</dbReference>
<dbReference type="InterPro" id="IPR059004">
    <property type="entry name" value="MYO15"/>
</dbReference>
<reference evidence="19" key="1">
    <citation type="submission" date="2025-08" db="UniProtKB">
        <authorList>
            <consortium name="Ensembl"/>
        </authorList>
    </citation>
    <scope>IDENTIFICATION</scope>
</reference>
<evidence type="ECO:0000256" key="3">
    <source>
        <dbReference type="ARBA" id="ARBA00022443"/>
    </source>
</evidence>
<dbReference type="GeneTree" id="ENSGT00940000155335"/>
<proteinExistence type="inferred from homology"/>
<dbReference type="Ensembl" id="ENSPTXT00000004178.1">
    <property type="protein sequence ID" value="ENSPTXP00000004059.1"/>
    <property type="gene ID" value="ENSPTXG00000002998.1"/>
</dbReference>
<dbReference type="OMA" id="KRDRVMH"/>
<dbReference type="SMART" id="SM00015">
    <property type="entry name" value="IQ"/>
    <property type="match status" value="2"/>
</dbReference>
<dbReference type="InterPro" id="IPR019748">
    <property type="entry name" value="FERM_central"/>
</dbReference>
<dbReference type="GO" id="GO:0005524">
    <property type="term" value="F:ATP binding"/>
    <property type="evidence" value="ECO:0007669"/>
    <property type="project" value="UniProtKB-UniRule"/>
</dbReference>
<keyword evidence="4" id="KW-0963">Cytoplasm</keyword>
<feature type="region of interest" description="Disordered" evidence="14">
    <location>
        <begin position="616"/>
        <end position="714"/>
    </location>
</feature>
<dbReference type="InterPro" id="IPR036961">
    <property type="entry name" value="Kinesin_motor_dom_sf"/>
</dbReference>
<keyword evidence="11 13" id="KW-0009">Actin-binding</keyword>
<comment type="similarity">
    <text evidence="2 13">Belongs to the TRAFAC class myosin-kinesin ATPase superfamily. Myosin family.</text>
</comment>
<organism evidence="19 20">
    <name type="scientific">Pseudonaja textilis</name>
    <name type="common">Eastern brown snake</name>
    <dbReference type="NCBI Taxonomy" id="8673"/>
    <lineage>
        <taxon>Eukaryota</taxon>
        <taxon>Metazoa</taxon>
        <taxon>Chordata</taxon>
        <taxon>Craniata</taxon>
        <taxon>Vertebrata</taxon>
        <taxon>Euteleostomi</taxon>
        <taxon>Lepidosauria</taxon>
        <taxon>Squamata</taxon>
        <taxon>Bifurcata</taxon>
        <taxon>Unidentata</taxon>
        <taxon>Episquamata</taxon>
        <taxon>Toxicofera</taxon>
        <taxon>Serpentes</taxon>
        <taxon>Colubroidea</taxon>
        <taxon>Elapidae</taxon>
        <taxon>Hydrophiinae</taxon>
        <taxon>Pseudonaja</taxon>
    </lineage>
</organism>
<dbReference type="Gene3D" id="1.25.40.530">
    <property type="entry name" value="MyTH4 domain"/>
    <property type="match status" value="2"/>
</dbReference>
<evidence type="ECO:0000256" key="10">
    <source>
        <dbReference type="ARBA" id="ARBA00023175"/>
    </source>
</evidence>
<dbReference type="SUPFAM" id="SSF47031">
    <property type="entry name" value="Second domain of FERM"/>
    <property type="match status" value="1"/>
</dbReference>
<evidence type="ECO:0000313" key="20">
    <source>
        <dbReference type="Proteomes" id="UP000472273"/>
    </source>
</evidence>
<dbReference type="InterPro" id="IPR041795">
    <property type="entry name" value="MyoXV_FERM_C"/>
</dbReference>
<dbReference type="SMART" id="SM00139">
    <property type="entry name" value="MyTH4"/>
    <property type="match status" value="2"/>
</dbReference>
<feature type="domain" description="MyTH4" evidence="17">
    <location>
        <begin position="2648"/>
        <end position="2805"/>
    </location>
</feature>
<dbReference type="InterPro" id="IPR001609">
    <property type="entry name" value="Myosin_head_motor_dom-like"/>
</dbReference>
<evidence type="ECO:0000256" key="4">
    <source>
        <dbReference type="ARBA" id="ARBA00022490"/>
    </source>
</evidence>
<evidence type="ECO:0000256" key="2">
    <source>
        <dbReference type="ARBA" id="ARBA00008314"/>
    </source>
</evidence>
<feature type="compositionally biased region" description="Polar residues" evidence="14">
    <location>
        <begin position="675"/>
        <end position="687"/>
    </location>
</feature>
<dbReference type="InterPro" id="IPR001452">
    <property type="entry name" value="SH3_domain"/>
</dbReference>
<feature type="domain" description="FERM" evidence="16">
    <location>
        <begin position="2809"/>
        <end position="3111"/>
    </location>
</feature>
<keyword evidence="7 13" id="KW-0067">ATP-binding</keyword>
<dbReference type="PROSITE" id="PS51016">
    <property type="entry name" value="MYTH4"/>
    <property type="match status" value="2"/>
</dbReference>
<dbReference type="Gene3D" id="1.20.120.720">
    <property type="entry name" value="Myosin VI head, motor domain, U50 subdomain"/>
    <property type="match status" value="1"/>
</dbReference>
<accession>A0A670XW21</accession>
<dbReference type="SMART" id="SM00326">
    <property type="entry name" value="SH3"/>
    <property type="match status" value="1"/>
</dbReference>
<dbReference type="InterPro" id="IPR000299">
    <property type="entry name" value="FERM_domain"/>
</dbReference>
<dbReference type="InterPro" id="IPR011993">
    <property type="entry name" value="PH-like_dom_sf"/>
</dbReference>
<dbReference type="PROSITE" id="PS51456">
    <property type="entry name" value="MYOSIN_MOTOR"/>
    <property type="match status" value="1"/>
</dbReference>
<dbReference type="Gene3D" id="2.30.29.30">
    <property type="entry name" value="Pleckstrin-homology domain (PH domain)/Phosphotyrosine-binding domain (PTB)"/>
    <property type="match status" value="2"/>
</dbReference>
<dbReference type="GO" id="GO:0007626">
    <property type="term" value="P:locomotory behavior"/>
    <property type="evidence" value="ECO:0007669"/>
    <property type="project" value="Ensembl"/>
</dbReference>
<comment type="subcellular location">
    <subcellularLocation>
        <location evidence="1">Cytoplasm</location>
    </subcellularLocation>
</comment>
<dbReference type="InterPro" id="IPR000857">
    <property type="entry name" value="MyTH4_dom"/>
</dbReference>
<dbReference type="FunFam" id="1.10.10.820:FF:000001">
    <property type="entry name" value="Myosin heavy chain"/>
    <property type="match status" value="1"/>
</dbReference>
<feature type="domain" description="SH3" evidence="15">
    <location>
        <begin position="2544"/>
        <end position="2622"/>
    </location>
</feature>
<feature type="domain" description="Myosin motor" evidence="18">
    <location>
        <begin position="1149"/>
        <end position="1796"/>
    </location>
</feature>
<dbReference type="Gene3D" id="1.20.58.530">
    <property type="match status" value="1"/>
</dbReference>
<feature type="region of interest" description="Disordered" evidence="14">
    <location>
        <begin position="499"/>
        <end position="524"/>
    </location>
</feature>
<feature type="compositionally biased region" description="Polar residues" evidence="14">
    <location>
        <begin position="984"/>
        <end position="995"/>
    </location>
</feature>
<dbReference type="Gene3D" id="3.10.20.90">
    <property type="entry name" value="Phosphatidylinositol 3-kinase Catalytic Subunit, Chain A, domain 1"/>
    <property type="match status" value="2"/>
</dbReference>
<dbReference type="Pfam" id="PF26570">
    <property type="entry name" value="MYO15"/>
    <property type="match status" value="1"/>
</dbReference>
<evidence type="ECO:0000256" key="5">
    <source>
        <dbReference type="ARBA" id="ARBA00022737"/>
    </source>
</evidence>
<keyword evidence="20" id="KW-1185">Reference proteome</keyword>
<evidence type="ECO:0000259" key="15">
    <source>
        <dbReference type="PROSITE" id="PS50002"/>
    </source>
</evidence>
<feature type="region of interest" description="Actin-binding" evidence="13">
    <location>
        <begin position="1675"/>
        <end position="1697"/>
    </location>
</feature>
<keyword evidence="9 13" id="KW-0518">Myosin</keyword>
<evidence type="ECO:0000256" key="11">
    <source>
        <dbReference type="ARBA" id="ARBA00023203"/>
    </source>
</evidence>
<evidence type="ECO:0000256" key="7">
    <source>
        <dbReference type="ARBA" id="ARBA00022840"/>
    </source>
</evidence>
<dbReference type="CDD" id="cd14473">
    <property type="entry name" value="FERM_B-lobe"/>
    <property type="match status" value="1"/>
</dbReference>
<evidence type="ECO:0000256" key="13">
    <source>
        <dbReference type="PROSITE-ProRule" id="PRU00782"/>
    </source>
</evidence>
<evidence type="ECO:0000259" key="18">
    <source>
        <dbReference type="PROSITE" id="PS51456"/>
    </source>
</evidence>
<dbReference type="Gene3D" id="1.20.5.190">
    <property type="match status" value="1"/>
</dbReference>
<feature type="compositionally biased region" description="Basic and acidic residues" evidence="14">
    <location>
        <begin position="1"/>
        <end position="10"/>
    </location>
</feature>
<dbReference type="GO" id="GO:0003774">
    <property type="term" value="F:cytoskeletal motor activity"/>
    <property type="evidence" value="ECO:0007669"/>
    <property type="project" value="UniProtKB-UniRule"/>
</dbReference>
<dbReference type="PROSITE" id="PS50096">
    <property type="entry name" value="IQ"/>
    <property type="match status" value="2"/>
</dbReference>
<evidence type="ECO:0000256" key="8">
    <source>
        <dbReference type="ARBA" id="ARBA00023054"/>
    </source>
</evidence>
<keyword evidence="5" id="KW-0677">Repeat</keyword>
<evidence type="ECO:0000256" key="1">
    <source>
        <dbReference type="ARBA" id="ARBA00004496"/>
    </source>
</evidence>
<keyword evidence="6 13" id="KW-0547">Nucleotide-binding</keyword>
<dbReference type="GO" id="GO:0016459">
    <property type="term" value="C:myosin complex"/>
    <property type="evidence" value="ECO:0007669"/>
    <property type="project" value="UniProtKB-KW"/>
</dbReference>
<dbReference type="Gene3D" id="1.10.10.820">
    <property type="match status" value="1"/>
</dbReference>
<dbReference type="Gene3D" id="6.20.240.20">
    <property type="match status" value="1"/>
</dbReference>
<dbReference type="Gene3D" id="2.30.30.40">
    <property type="entry name" value="SH3 Domains"/>
    <property type="match status" value="1"/>
</dbReference>
<feature type="compositionally biased region" description="Polar residues" evidence="14">
    <location>
        <begin position="624"/>
        <end position="643"/>
    </location>
</feature>
<feature type="compositionally biased region" description="Low complexity" evidence="14">
    <location>
        <begin position="701"/>
        <end position="714"/>
    </location>
</feature>
<sequence>MGLAKEDPKKKVAKKEHAKAQLKGATKAMVMAKKEAAAPPKKRRSLKSTSKLFMGVKGMGPQKSTKKSHFKSTSRFFWGLKKYSTKKKKKKKNKGVLKSTSNLMMRFKSLGKKKKKEKKEEEGAPSKRGGLFGNFFCRRKGNQNFKPQAQVVSKVAAVTNWLTRKFLSKRSRPRYDKRATDDSWLAKIGAKKLPFPSEDEVLRHRANMRRVPGANICTCFDQYPDKFGHWNHLDSATLQDHFEDYEEERGCYEVQAPFKYGFSGYNQDSYGRHPMEEGYGPYEEDYDEQDLYGYHSDPQEYGPSFGYPSYEPYEDFSSEYEGEGGPYWAGEVEHPNEEEEEEEEFYGQQDINDSDREWVSPSSYNPYACLLDDIAEMEEADRAEAEPEGDPVAFSPSPVFERGMERKTAAMAPLNRKFRLFPRPQVKLFGKEKLDVPLPPSSQISMAYLDPEEEGIPEEEEEEPLISPFAQFDGQYLEPSGSQETFSKLSKLQRPQWTNLGGRNWVRDPHPLKTPLSPRECGSPLGQFLQQSIAQPRPILKHHGNWGRNQPGMREPNRRTVSPRFGEKSPLESSSPPPPRQLRGSGKDHTIFAPSHTAVAMQDALHKELQSTFRPTFHRKSQQDFRFSQRNTSWSATGHQNPSLKERSPHNHVSSPSQRTAKENLVSSVGRRTATKANSSKDSLFQTPPSPHPSARKSLESQRNLSSSSLTSVKSLADTPFSRSLFHTSSTPEFLNSARNRTSGRSVHNPIRRSLKAPPSPQPSLRHFGSPPIPGHLQPTRAVHRVPMDASGSLPQAWNRQAEPPTKAVKPLLRNQHLRQFGHRSPVLSARASPCMLPRQGSHRNRIRESPQGSSLHPRWLCTSEEEEATPWSSSPKMGATRSLRSGFHLPQSPTQAPSPRKDFLQRIGQPLAGMVQPASSVRFLPGERRRHLGDENPYLAEFGPEESQAFSRQPCPQPSPAAVASMKQKTEAMSVSLRRPNLSPMSQRTVSFQRPYTLEEGGSSLARPPSLRGQYNKPRRPDFAHGPPELLEHEMEGGIGRYAVVMPQVQPMGSSPWRRSQRQSQLWSEYHTVNVHEMPNKRTSEKLFQPPPGESFRAREVHRGGGRGRGNGVMCFLCVCLSVSVSLSISLSLSHTHIPHVPLSLCQTYIGSILVSVNPYKMFNIYGTDHVLKYDGKALGENPPHLFAIINVAYSKLRDAKLNQCIIISGESGSGKTEATKLILRYLAAINQKHLATQQILEATPLLESFGNAKTVRNDNSSRFGKFVELFLEDNGLICGAITSQYLLEKSRVIFQAKNERNYHIFYEMLAGLPTQQKQMFCLQGAETYYYLNQGGNCEIPGKTDLEDFHRLLDTMEVLNFSLQDQDSIFRILSSILHLGNVYFEKYEIDCQEVASVLSAKEIRVVAELLQISPEGLQKSITYKVTETMREKIFTPLTVESAVDARDAIAKILYSLLFNWLMDRVNKQMYPKKNTLSIAILDIYGFEDLGFNSFEQLCINYANEYLQYFFNKIVFKEEQEEYIREQIEWREIAFTDNQPCIELISQKPHGILKILNDQSSFPQATDHTFLQKCHYHHGSNPLYSKPKMPLPEFSIKHYAGKVTYQVHKFLDKNYDQVRQDVLDLFVNSKIKVVASLFFSHAQLVAQQRTMMGKSSTSKRKYKPQTVAAKFQQSLLDLVEKMERCNPFFVRCIKPNSTKEPGLFEADTVSNQLRSSGILETIRIRKEGFPVRIPFQIFIDRYRCLVDIRSDIIPDGWNSVGVLKKLCPVTPEMYRIGTTKLFMKESIYQQLEAKREQIVHMAVVTLQRYVRGFLIKKRFYALRCKIILFQARARGYLVRQKYGRLRQTLIKFRCLVRIYMNRRKYLKVSLQGGGWVRMGGPLLCTGCYFLFLVVDKQVSEECITPVPPPKMQDNFQLALPLDINNYPMPKYVQLHFKEPLLGMLTRTLSSPLTHLDESLAPEALNLFKLILRFMGDAQLNGLQENLFGNYIVQKGLSTPSLQDEILAQIANQVWRNTNVHNEERGWLLLASCVSAFMPSHQLDKYLLKFVSDYAFDGYKPVCQHKLLQAMAIRGQDGGDAARAYPPTLLEWAASRDRANMALDVYCFNGDHYSCPVHSWITGEGLAESVLKYRGLTDGWQGWSVTMKDGTQWAELAGHDYVLDLISDLELIRGFPKQKSYFILASEDPEKCTGDGKNVIFSLQSILFLFLFSFKLETDSDTCSEPRSQKGLDHYLDSLFDPVLSYGKGVRRASTSPTPPGFQKSFPCCKNHLPLVSLPPPCAEFGSRPQAGGLVRHSKLNSEHNPEPTQNIRNIIKQYQQPLQLSEPVRKEAGKVFVKKMDPHEEALMILKRQMAPTGVPVKPLQVGPEGWPSRPAFSRVAPCACCWQGITLQIFNDTLSDACIRLTEEEKLRMKALFADNKLDSFSPVADESVKREIIRVARENWEVYFSRLFPATGSVGTGVQILAVSDKGIKLLQLVKGANLPGEQVRVLRGYSYSELLFVTIPSKNMLEFNLVHEKMILFSPKAIQVKALIDYFIMELKKDSQYMVAIKNHITNAGNLLSFHKGDIICLRPMEGLEPGEKPEQEKNFRFLIPGTGWKFGAIYGKSGLFPSSCVQPVAAPDFMQLPTEKKEDPSNKQAKVAGPASVAVAVASAAVAQEDNPNLKGCVCFFCVSPAVMKFMGDLPLKGQSELDVAYALLKLCGDHEVIRDEVFCQILKQITDNVSSKTDSCPKGWRLLYILTAYYRCSEVFKPYLLQFLQEASAHPGLHFQGIAKACEQNLLKTFKYGGRCAFPSTVELQALAGRSSKRQLFLLPGGIERHLKIKTCSVAQDVIQEICFEMGLQQPEAFREYIIFAVSNQNVRPLDRREYILDVTLEMENVDSSYMFWYRRVIWAQPLKFDNELYVTMHYNQILPDYLKGLFNISSSAKPSDQQLQQISKLAALQLWVKGLASLREIQDYIPPQFYHLQKAQAWLDMVAPFMHEAQALSAHQARSQFLGLLSAFPMFGSSFFYIQSCSNTTIISPCILAVNQNGLNFLHKETHEPIMTFSLKEIHSTRTQRPSAGSSYPYVEIMLGDLMSHRITQLQLKQGLELCRVIATHMESLLHAREKQLTLPPSEITLL</sequence>
<dbReference type="PROSITE" id="PS50057">
    <property type="entry name" value="FERM_3"/>
    <property type="match status" value="1"/>
</dbReference>
<evidence type="ECO:0000259" key="16">
    <source>
        <dbReference type="PROSITE" id="PS50057"/>
    </source>
</evidence>
<dbReference type="Pfam" id="PF00784">
    <property type="entry name" value="MyTH4"/>
    <property type="match status" value="2"/>
</dbReference>
<dbReference type="InterPro" id="IPR027417">
    <property type="entry name" value="P-loop_NTPase"/>
</dbReference>
<feature type="region of interest" description="Disordered" evidence="14">
    <location>
        <begin position="733"/>
        <end position="779"/>
    </location>
</feature>